<dbReference type="SUPFAM" id="SSF54593">
    <property type="entry name" value="Glyoxalase/Bleomycin resistance protein/Dihydroxybiphenyl dioxygenase"/>
    <property type="match status" value="1"/>
</dbReference>
<reference evidence="2 3" key="1">
    <citation type="submission" date="2019-07" db="EMBL/GenBank/DDBJ databases">
        <authorList>
            <person name="Zhu P."/>
        </authorList>
    </citation>
    <scope>NUCLEOTIDE SEQUENCE [LARGE SCALE GENOMIC DNA]</scope>
    <source>
        <strain evidence="2 3">SSL-25</strain>
    </source>
</reference>
<dbReference type="PANTHER" id="PTHR35908:SF1">
    <property type="entry name" value="CONSERVED PROTEIN"/>
    <property type="match status" value="1"/>
</dbReference>
<feature type="domain" description="Glyoxalase-like" evidence="1">
    <location>
        <begin position="8"/>
        <end position="115"/>
    </location>
</feature>
<dbReference type="RefSeq" id="WP_146480327.1">
    <property type="nucleotide sequence ID" value="NZ_CP042266.1"/>
</dbReference>
<keyword evidence="3" id="KW-1185">Reference proteome</keyword>
<dbReference type="CDD" id="cd06587">
    <property type="entry name" value="VOC"/>
    <property type="match status" value="1"/>
</dbReference>
<evidence type="ECO:0000313" key="3">
    <source>
        <dbReference type="Proteomes" id="UP000320580"/>
    </source>
</evidence>
<dbReference type="AlphaFoldDB" id="A0A5B8JH02"/>
<protein>
    <submittedName>
        <fullName evidence="2">VOC family protein</fullName>
    </submittedName>
</protein>
<dbReference type="PANTHER" id="PTHR35908">
    <property type="entry name" value="HYPOTHETICAL FUSION PROTEIN"/>
    <property type="match status" value="1"/>
</dbReference>
<gene>
    <name evidence="2" type="ORF">FQU76_11525</name>
</gene>
<organism evidence="2 3">
    <name type="scientific">Streptomyces qinzhouensis</name>
    <dbReference type="NCBI Taxonomy" id="2599401"/>
    <lineage>
        <taxon>Bacteria</taxon>
        <taxon>Bacillati</taxon>
        <taxon>Actinomycetota</taxon>
        <taxon>Actinomycetes</taxon>
        <taxon>Kitasatosporales</taxon>
        <taxon>Streptomycetaceae</taxon>
        <taxon>Streptomyces</taxon>
    </lineage>
</organism>
<dbReference type="OrthoDB" id="1645442at2"/>
<sequence>MSIATVHMITVDCSDPAALGRFYQAVLGGELKVEDDEWAVLRPVGAGPALGFQAVPGYAPPSWPGVPAQTHLDLHVEDPEAAEKEVLALGATLLENRPENRWRVYADPAGHPFCLGF</sequence>
<proteinExistence type="predicted"/>
<name>A0A5B8JH02_9ACTN</name>
<dbReference type="Gene3D" id="3.10.180.10">
    <property type="entry name" value="2,3-Dihydroxybiphenyl 1,2-Dioxygenase, domain 1"/>
    <property type="match status" value="1"/>
</dbReference>
<dbReference type="Proteomes" id="UP000320580">
    <property type="component" value="Chromosome"/>
</dbReference>
<dbReference type="Pfam" id="PF18029">
    <property type="entry name" value="Glyoxalase_6"/>
    <property type="match status" value="1"/>
</dbReference>
<accession>A0A5B8JH02</accession>
<evidence type="ECO:0000259" key="1">
    <source>
        <dbReference type="Pfam" id="PF18029"/>
    </source>
</evidence>
<evidence type="ECO:0000313" key="2">
    <source>
        <dbReference type="EMBL" id="QDY77040.1"/>
    </source>
</evidence>
<dbReference type="KEGG" id="sqz:FQU76_11525"/>
<dbReference type="InterPro" id="IPR041581">
    <property type="entry name" value="Glyoxalase_6"/>
</dbReference>
<dbReference type="InterPro" id="IPR029068">
    <property type="entry name" value="Glyas_Bleomycin-R_OHBP_Dase"/>
</dbReference>
<dbReference type="EMBL" id="CP042266">
    <property type="protein sequence ID" value="QDY77040.1"/>
    <property type="molecule type" value="Genomic_DNA"/>
</dbReference>